<dbReference type="OrthoDB" id="9765608at2"/>
<gene>
    <name evidence="1" type="ORF">FEI13_12760</name>
</gene>
<dbReference type="Proteomes" id="UP000306973">
    <property type="component" value="Unassembled WGS sequence"/>
</dbReference>
<sequence>MDDNETLELVWRLLMKKLGRFGLHQGGFPGDGILIQRIVDRYCGSRAIPALMDEAPLMAHH</sequence>
<proteinExistence type="predicted"/>
<evidence type="ECO:0000313" key="1">
    <source>
        <dbReference type="EMBL" id="TLF48588.1"/>
    </source>
</evidence>
<dbReference type="EMBL" id="VBUI01000019">
    <property type="protein sequence ID" value="TLF48588.1"/>
    <property type="molecule type" value="Genomic_DNA"/>
</dbReference>
<name>A0A5R8MET6_9GAMM</name>
<comment type="caution">
    <text evidence="1">The sequence shown here is derived from an EMBL/GenBank/DDBJ whole genome shotgun (WGS) entry which is preliminary data.</text>
</comment>
<dbReference type="RefSeq" id="WP_138181904.1">
    <property type="nucleotide sequence ID" value="NZ_VBUI01000019.1"/>
</dbReference>
<protein>
    <submittedName>
        <fullName evidence="1">Uncharacterized protein</fullName>
    </submittedName>
</protein>
<dbReference type="AlphaFoldDB" id="A0A5R8MET6"/>
<organism evidence="1 2">
    <name type="scientific">Halomonas urmiana</name>
    <dbReference type="NCBI Taxonomy" id="490901"/>
    <lineage>
        <taxon>Bacteria</taxon>
        <taxon>Pseudomonadati</taxon>
        <taxon>Pseudomonadota</taxon>
        <taxon>Gammaproteobacteria</taxon>
        <taxon>Oceanospirillales</taxon>
        <taxon>Halomonadaceae</taxon>
        <taxon>Halomonas</taxon>
    </lineage>
</organism>
<evidence type="ECO:0000313" key="2">
    <source>
        <dbReference type="Proteomes" id="UP000306973"/>
    </source>
</evidence>
<accession>A0A5R8MET6</accession>
<keyword evidence="2" id="KW-1185">Reference proteome</keyword>
<reference evidence="1 2" key="1">
    <citation type="journal article" date="2007" name="Int. J. Syst. Evol. Microbiol.">
        <title>Halomonas saccharevitans sp. nov., Halomonas arcis sp. nov. and Halomonas subterranea sp. nov., halophilic bacteria isolated from hypersaline environments of China.</title>
        <authorList>
            <person name="Xu X.W."/>
            <person name="Wu Y.H."/>
            <person name="Zhou Z."/>
            <person name="Wang C.S."/>
            <person name="Zhou Y.G."/>
            <person name="Zhang H.B."/>
            <person name="Wang Y."/>
            <person name="Wu M."/>
        </authorList>
    </citation>
    <scope>NUCLEOTIDE SEQUENCE [LARGE SCALE GENOMIC DNA]</scope>
    <source>
        <strain evidence="1 2">TBZ3</strain>
    </source>
</reference>